<sequence>MPFVEQCRKRKMARSSLLNDTEKGKF</sequence>
<organism evidence="2 3">
    <name type="scientific">Heterorhabditis bacteriophora</name>
    <name type="common">Entomopathogenic nematode worm</name>
    <dbReference type="NCBI Taxonomy" id="37862"/>
    <lineage>
        <taxon>Eukaryota</taxon>
        <taxon>Metazoa</taxon>
        <taxon>Ecdysozoa</taxon>
        <taxon>Nematoda</taxon>
        <taxon>Chromadorea</taxon>
        <taxon>Rhabditida</taxon>
        <taxon>Rhabditina</taxon>
        <taxon>Rhabditomorpha</taxon>
        <taxon>Strongyloidea</taxon>
        <taxon>Heterorhabditidae</taxon>
        <taxon>Heterorhabditis</taxon>
    </lineage>
</organism>
<name>A0A1I7WFI4_HETBA</name>
<evidence type="ECO:0000313" key="2">
    <source>
        <dbReference type="Proteomes" id="UP000095283"/>
    </source>
</evidence>
<reference evidence="3" key="1">
    <citation type="submission" date="2016-11" db="UniProtKB">
        <authorList>
            <consortium name="WormBaseParasite"/>
        </authorList>
    </citation>
    <scope>IDENTIFICATION</scope>
</reference>
<evidence type="ECO:0000313" key="3">
    <source>
        <dbReference type="WBParaSite" id="Hba_03728"/>
    </source>
</evidence>
<keyword evidence="2" id="KW-1185">Reference proteome</keyword>
<dbReference type="Proteomes" id="UP000095283">
    <property type="component" value="Unplaced"/>
</dbReference>
<proteinExistence type="predicted"/>
<accession>A0A1I7WFI4</accession>
<dbReference type="AlphaFoldDB" id="A0A1I7WFI4"/>
<feature type="region of interest" description="Disordered" evidence="1">
    <location>
        <begin position="1"/>
        <end position="26"/>
    </location>
</feature>
<evidence type="ECO:0000256" key="1">
    <source>
        <dbReference type="SAM" id="MobiDB-lite"/>
    </source>
</evidence>
<protein>
    <submittedName>
        <fullName evidence="3">Uncharacterized protein</fullName>
    </submittedName>
</protein>
<dbReference type="WBParaSite" id="Hba_03728">
    <property type="protein sequence ID" value="Hba_03728"/>
    <property type="gene ID" value="Hba_03728"/>
</dbReference>